<organism evidence="1 2">
    <name type="scientific">Cichorium intybus</name>
    <name type="common">Chicory</name>
    <dbReference type="NCBI Taxonomy" id="13427"/>
    <lineage>
        <taxon>Eukaryota</taxon>
        <taxon>Viridiplantae</taxon>
        <taxon>Streptophyta</taxon>
        <taxon>Embryophyta</taxon>
        <taxon>Tracheophyta</taxon>
        <taxon>Spermatophyta</taxon>
        <taxon>Magnoliopsida</taxon>
        <taxon>eudicotyledons</taxon>
        <taxon>Gunneridae</taxon>
        <taxon>Pentapetalae</taxon>
        <taxon>asterids</taxon>
        <taxon>campanulids</taxon>
        <taxon>Asterales</taxon>
        <taxon>Asteraceae</taxon>
        <taxon>Cichorioideae</taxon>
        <taxon>Cichorieae</taxon>
        <taxon>Cichoriinae</taxon>
        <taxon>Cichorium</taxon>
    </lineage>
</organism>
<dbReference type="EMBL" id="CM042009">
    <property type="protein sequence ID" value="KAI3789912.1"/>
    <property type="molecule type" value="Genomic_DNA"/>
</dbReference>
<sequence>MLISELELMLKQRCLPELELMLKQKMLTTSETQRLIAVLRTIKESSSSVVGSRVHEDEITSPVDLAKA</sequence>
<keyword evidence="2" id="KW-1185">Reference proteome</keyword>
<proteinExistence type="predicted"/>
<comment type="caution">
    <text evidence="1">The sequence shown here is derived from an EMBL/GenBank/DDBJ whole genome shotgun (WGS) entry which is preliminary data.</text>
</comment>
<name>A0ACB9H4L1_CICIN</name>
<dbReference type="Proteomes" id="UP001055811">
    <property type="component" value="Linkage Group LG01"/>
</dbReference>
<reference evidence="1 2" key="2">
    <citation type="journal article" date="2022" name="Mol. Ecol. Resour.">
        <title>The genomes of chicory, endive, great burdock and yacon provide insights into Asteraceae paleo-polyploidization history and plant inulin production.</title>
        <authorList>
            <person name="Fan W."/>
            <person name="Wang S."/>
            <person name="Wang H."/>
            <person name="Wang A."/>
            <person name="Jiang F."/>
            <person name="Liu H."/>
            <person name="Zhao H."/>
            <person name="Xu D."/>
            <person name="Zhang Y."/>
        </authorList>
    </citation>
    <scope>NUCLEOTIDE SEQUENCE [LARGE SCALE GENOMIC DNA]</scope>
    <source>
        <strain evidence="2">cv. Punajuju</strain>
        <tissue evidence="1">Leaves</tissue>
    </source>
</reference>
<accession>A0ACB9H4L1</accession>
<reference evidence="2" key="1">
    <citation type="journal article" date="2022" name="Mol. Ecol. Resour.">
        <title>The genomes of chicory, endive, great burdock and yacon provide insights into Asteraceae palaeo-polyploidization history and plant inulin production.</title>
        <authorList>
            <person name="Fan W."/>
            <person name="Wang S."/>
            <person name="Wang H."/>
            <person name="Wang A."/>
            <person name="Jiang F."/>
            <person name="Liu H."/>
            <person name="Zhao H."/>
            <person name="Xu D."/>
            <person name="Zhang Y."/>
        </authorList>
    </citation>
    <scope>NUCLEOTIDE SEQUENCE [LARGE SCALE GENOMIC DNA]</scope>
    <source>
        <strain evidence="2">cv. Punajuju</strain>
    </source>
</reference>
<protein>
    <submittedName>
        <fullName evidence="1">Uncharacterized protein</fullName>
    </submittedName>
</protein>
<evidence type="ECO:0000313" key="2">
    <source>
        <dbReference type="Proteomes" id="UP001055811"/>
    </source>
</evidence>
<evidence type="ECO:0000313" key="1">
    <source>
        <dbReference type="EMBL" id="KAI3789912.1"/>
    </source>
</evidence>
<gene>
    <name evidence="1" type="ORF">L2E82_02718</name>
</gene>